<dbReference type="EMBL" id="AP014940">
    <property type="protein sequence ID" value="BAV99252.1"/>
    <property type="molecule type" value="Genomic_DNA"/>
</dbReference>
<proteinExistence type="predicted"/>
<name>A0AAU9B285_LYSEN</name>
<dbReference type="Proteomes" id="UP000218824">
    <property type="component" value="Chromosome"/>
</dbReference>
<accession>A0AAU9B285</accession>
<dbReference type="PANTHER" id="PTHR43798:SF27">
    <property type="entry name" value="HYDROLASE ALPHA_BETA HYDROLASE FOLD FAMILY"/>
    <property type="match status" value="1"/>
</dbReference>
<feature type="signal peptide" evidence="1">
    <location>
        <begin position="1"/>
        <end position="21"/>
    </location>
</feature>
<dbReference type="Gene3D" id="3.40.50.1820">
    <property type="entry name" value="alpha/beta hydrolase"/>
    <property type="match status" value="1"/>
</dbReference>
<reference evidence="3 4" key="1">
    <citation type="journal article" date="2017" name="DNA Res.">
        <title>Complete genome sequence and expression profile of the commercial lytic enzyme producer Lysobacter enzymogenes M497-1.</title>
        <authorList>
            <person name="Takami H."/>
            <person name="Toyoda A."/>
            <person name="Uchiyama I."/>
            <person name="Itoh T."/>
            <person name="Takaki Y."/>
            <person name="Arai W."/>
            <person name="Nishi S."/>
            <person name="Kawai M."/>
            <person name="Shinya K."/>
            <person name="Ikeda H."/>
        </authorList>
    </citation>
    <scope>NUCLEOTIDE SEQUENCE [LARGE SCALE GENOMIC DNA]</scope>
    <source>
        <strain evidence="3 4">M497-1</strain>
    </source>
</reference>
<dbReference type="KEGG" id="lem:LEN_3765"/>
<gene>
    <name evidence="3" type="ORF">LEN_3765</name>
</gene>
<dbReference type="InterPro" id="IPR000073">
    <property type="entry name" value="AB_hydrolase_1"/>
</dbReference>
<evidence type="ECO:0000259" key="2">
    <source>
        <dbReference type="Pfam" id="PF00561"/>
    </source>
</evidence>
<dbReference type="InterPro" id="IPR029058">
    <property type="entry name" value="AB_hydrolase_fold"/>
</dbReference>
<dbReference type="GO" id="GO:0016020">
    <property type="term" value="C:membrane"/>
    <property type="evidence" value="ECO:0007669"/>
    <property type="project" value="TreeGrafter"/>
</dbReference>
<protein>
    <recommendedName>
        <fullName evidence="2">AB hydrolase-1 domain-containing protein</fullName>
    </recommendedName>
</protein>
<evidence type="ECO:0000313" key="4">
    <source>
        <dbReference type="Proteomes" id="UP000218824"/>
    </source>
</evidence>
<dbReference type="Pfam" id="PF00561">
    <property type="entry name" value="Abhydrolase_1"/>
    <property type="match status" value="1"/>
</dbReference>
<dbReference type="PANTHER" id="PTHR43798">
    <property type="entry name" value="MONOACYLGLYCEROL LIPASE"/>
    <property type="match status" value="1"/>
</dbReference>
<dbReference type="GeneID" id="83065571"/>
<evidence type="ECO:0000256" key="1">
    <source>
        <dbReference type="SAM" id="SignalP"/>
    </source>
</evidence>
<sequence length="500" mass="54429">MRTSAWKQSLWLLLCCGVAFAAPAAAHQPGEIEVERGRVDGPSGPVDYEIGTLYVRENRHNPNSRVIGVGFARIKASRATGAPPVFWLPGGPGLSVLGSFTDKSESAQSRLRSWLAFGEVGDLVVVEQRGYTLRGERLTAAYPASPLDRPASIDDDAQAMRELARAAVAANADKDLSGYTIAEFAADVDELRQALGYERISLFGGSFGSQWSLATMRLYPQRIARAVLSGVEPLDNGYDMPSHVFAALQRLSFEADRDPALAPYLPPGGLMGAVRALRQRFAAGTVRVRVRDAQGREQSVTLGAQDLQLALLAHADDAGQWPALILSLYHRHYDVWAREVVDQRAAGEIKLIGPLADSSLGVSAAREYRLRSDPALAYLGAWNFASNIASAPDWPTPDLGDAFRLPRASDIPVLFVHGDWDTSTPVENTRELLPYFRNGRAIVVHRGGHDGAFYLLRDAPQAKKAVYEFLRSGRDEGLPVEIDAPLPKFEVPDFAPPPRG</sequence>
<organism evidence="3 4">
    <name type="scientific">Lysobacter enzymogenes</name>
    <dbReference type="NCBI Taxonomy" id="69"/>
    <lineage>
        <taxon>Bacteria</taxon>
        <taxon>Pseudomonadati</taxon>
        <taxon>Pseudomonadota</taxon>
        <taxon>Gammaproteobacteria</taxon>
        <taxon>Lysobacterales</taxon>
        <taxon>Lysobacteraceae</taxon>
        <taxon>Lysobacter</taxon>
    </lineage>
</organism>
<dbReference type="RefSeq" id="WP_096379641.1">
    <property type="nucleotide sequence ID" value="NZ_AP014940.1"/>
</dbReference>
<dbReference type="AlphaFoldDB" id="A0AAU9B285"/>
<keyword evidence="1" id="KW-0732">Signal</keyword>
<dbReference type="SUPFAM" id="SSF53474">
    <property type="entry name" value="alpha/beta-Hydrolases"/>
    <property type="match status" value="1"/>
</dbReference>
<evidence type="ECO:0000313" key="3">
    <source>
        <dbReference type="EMBL" id="BAV99252.1"/>
    </source>
</evidence>
<feature type="domain" description="AB hydrolase-1" evidence="2">
    <location>
        <begin position="176"/>
        <end position="449"/>
    </location>
</feature>
<dbReference type="InterPro" id="IPR050266">
    <property type="entry name" value="AB_hydrolase_sf"/>
</dbReference>
<feature type="chain" id="PRO_5043750929" description="AB hydrolase-1 domain-containing protein" evidence="1">
    <location>
        <begin position="22"/>
        <end position="500"/>
    </location>
</feature>